<dbReference type="InterPro" id="IPR036188">
    <property type="entry name" value="FAD/NAD-bd_sf"/>
</dbReference>
<dbReference type="Gene3D" id="3.40.30.120">
    <property type="match status" value="1"/>
</dbReference>
<evidence type="ECO:0000259" key="6">
    <source>
        <dbReference type="Pfam" id="PF01494"/>
    </source>
</evidence>
<reference evidence="7 8" key="1">
    <citation type="submission" date="2019-04" db="EMBL/GenBank/DDBJ databases">
        <title>Friends and foes A comparative genomics studyof 23 Aspergillus species from section Flavi.</title>
        <authorList>
            <consortium name="DOE Joint Genome Institute"/>
            <person name="Kjaerbolling I."/>
            <person name="Vesth T."/>
            <person name="Frisvad J.C."/>
            <person name="Nybo J.L."/>
            <person name="Theobald S."/>
            <person name="Kildgaard S."/>
            <person name="Isbrandt T."/>
            <person name="Kuo A."/>
            <person name="Sato A."/>
            <person name="Lyhne E.K."/>
            <person name="Kogle M.E."/>
            <person name="Wiebenga A."/>
            <person name="Kun R.S."/>
            <person name="Lubbers R.J."/>
            <person name="Makela M.R."/>
            <person name="Barry K."/>
            <person name="Chovatia M."/>
            <person name="Clum A."/>
            <person name="Daum C."/>
            <person name="Haridas S."/>
            <person name="He G."/>
            <person name="LaButti K."/>
            <person name="Lipzen A."/>
            <person name="Mondo S."/>
            <person name="Riley R."/>
            <person name="Salamov A."/>
            <person name="Simmons B.A."/>
            <person name="Magnuson J.K."/>
            <person name="Henrissat B."/>
            <person name="Mortensen U.H."/>
            <person name="Larsen T.O."/>
            <person name="Devries R.P."/>
            <person name="Grigoriev I.V."/>
            <person name="Machida M."/>
            <person name="Baker S.E."/>
            <person name="Andersen M.R."/>
        </authorList>
    </citation>
    <scope>NUCLEOTIDE SEQUENCE [LARGE SCALE GENOMIC DNA]</scope>
    <source>
        <strain evidence="7 8">CBS 763.97</strain>
    </source>
</reference>
<dbReference type="SUPFAM" id="SSF51905">
    <property type="entry name" value="FAD/NAD(P)-binding domain"/>
    <property type="match status" value="1"/>
</dbReference>
<evidence type="ECO:0000256" key="4">
    <source>
        <dbReference type="ARBA" id="ARBA00023002"/>
    </source>
</evidence>
<feature type="domain" description="FAD-binding" evidence="6">
    <location>
        <begin position="12"/>
        <end position="361"/>
    </location>
</feature>
<proteinExistence type="predicted"/>
<dbReference type="InterPro" id="IPR002938">
    <property type="entry name" value="FAD-bd"/>
</dbReference>
<dbReference type="Pfam" id="PF01494">
    <property type="entry name" value="FAD_binding_3"/>
    <property type="match status" value="1"/>
</dbReference>
<accession>A0A5N7AD36</accession>
<protein>
    <submittedName>
        <fullName evidence="7">3-propionate hydroxylase</fullName>
    </submittedName>
</protein>
<keyword evidence="8" id="KW-1185">Reference proteome</keyword>
<dbReference type="GO" id="GO:0016709">
    <property type="term" value="F:oxidoreductase activity, acting on paired donors, with incorporation or reduction of molecular oxygen, NAD(P)H as one donor, and incorporation of one atom of oxygen"/>
    <property type="evidence" value="ECO:0007669"/>
    <property type="project" value="UniProtKB-ARBA"/>
</dbReference>
<dbReference type="GO" id="GO:0071949">
    <property type="term" value="F:FAD binding"/>
    <property type="evidence" value="ECO:0007669"/>
    <property type="project" value="InterPro"/>
</dbReference>
<dbReference type="PANTHER" id="PTHR43004">
    <property type="entry name" value="TRK SYSTEM POTASSIUM UPTAKE PROTEIN"/>
    <property type="match status" value="1"/>
</dbReference>
<evidence type="ECO:0000313" key="7">
    <source>
        <dbReference type="EMBL" id="KAE8367777.1"/>
    </source>
</evidence>
<dbReference type="GeneID" id="43659417"/>
<keyword evidence="5" id="KW-1133">Transmembrane helix</keyword>
<dbReference type="PRINTS" id="PR00420">
    <property type="entry name" value="RNGMNOXGNASE"/>
</dbReference>
<name>A0A5N7AD36_9EURO</name>
<dbReference type="OrthoDB" id="2690153at2759"/>
<dbReference type="Gene3D" id="3.30.9.10">
    <property type="entry name" value="D-Amino Acid Oxidase, subunit A, domain 2"/>
    <property type="match status" value="1"/>
</dbReference>
<keyword evidence="2" id="KW-0285">Flavoprotein</keyword>
<dbReference type="EMBL" id="ML737593">
    <property type="protein sequence ID" value="KAE8367777.1"/>
    <property type="molecule type" value="Genomic_DNA"/>
</dbReference>
<organism evidence="7 8">
    <name type="scientific">Aspergillus caelatus</name>
    <dbReference type="NCBI Taxonomy" id="61420"/>
    <lineage>
        <taxon>Eukaryota</taxon>
        <taxon>Fungi</taxon>
        <taxon>Dikarya</taxon>
        <taxon>Ascomycota</taxon>
        <taxon>Pezizomycotina</taxon>
        <taxon>Eurotiomycetes</taxon>
        <taxon>Eurotiomycetidae</taxon>
        <taxon>Eurotiales</taxon>
        <taxon>Aspergillaceae</taxon>
        <taxon>Aspergillus</taxon>
        <taxon>Aspergillus subgen. Circumdati</taxon>
    </lineage>
</organism>
<evidence type="ECO:0000313" key="8">
    <source>
        <dbReference type="Proteomes" id="UP000326268"/>
    </source>
</evidence>
<keyword evidence="3" id="KW-0274">FAD</keyword>
<dbReference type="PANTHER" id="PTHR43004:SF19">
    <property type="entry name" value="BINDING MONOOXYGENASE, PUTATIVE (JCVI)-RELATED"/>
    <property type="match status" value="1"/>
</dbReference>
<gene>
    <name evidence="7" type="ORF">BDV27DRAFT_169198</name>
</gene>
<dbReference type="RefSeq" id="XP_031930858.1">
    <property type="nucleotide sequence ID" value="XM_032074971.1"/>
</dbReference>
<evidence type="ECO:0000256" key="3">
    <source>
        <dbReference type="ARBA" id="ARBA00022827"/>
    </source>
</evidence>
<evidence type="ECO:0000256" key="5">
    <source>
        <dbReference type="SAM" id="Phobius"/>
    </source>
</evidence>
<keyword evidence="5" id="KW-0812">Transmembrane</keyword>
<dbReference type="Gene3D" id="3.50.50.60">
    <property type="entry name" value="FAD/NAD(P)-binding domain"/>
    <property type="match status" value="1"/>
</dbReference>
<evidence type="ECO:0000256" key="1">
    <source>
        <dbReference type="ARBA" id="ARBA00001974"/>
    </source>
</evidence>
<keyword evidence="4" id="KW-0560">Oxidoreductase</keyword>
<dbReference type="AlphaFoldDB" id="A0A5N7AD36"/>
<dbReference type="InterPro" id="IPR050641">
    <property type="entry name" value="RIFMO-like"/>
</dbReference>
<keyword evidence="5" id="KW-0472">Membrane</keyword>
<sequence>MSPIQNIVTHDDVPILIIGSGPCGLLLAFMLARLGVRTLIVERYPTRLDAPKAHALSPRSLELCRQFGLDVNKIRSIGANREDAHWVNFVTSLSGKLVGRLPYERMDAGVLNDTPTMIHNIPQPEFEDLVARELSNHGLVEVRKNHSFVQLENRSDCVLVSIEVRSTQRVYTVRCSYLVGCDGAKSAVRRFLGIESEGGDSYETMMTIHINADMGPVIKERVGMLHWVIDPEVSGFIIGYDLSGNQVLICNFDSITHPVESWNEALCHKVVNAAIGTNIPYDVLSYRPWILDRKVAKSYRVNRVFLAGDAAHSFPPTGGLGLNSGLGDVHNLAYKLAAVLRGLGGDSLLDSYEFDRRHVATVNSHQSVKNEKQIFGLLRAFGTTDLNVDVARRNLYRNIEDPHAMKEINQGIENQREHFDNLGLHIGYTYGVHRVPESASIYRPVCIRGGRLPHAWVRLYAREEIALPPIDSSYVAELSSEEVQLKRYSTLDLCTFDAFTLIADQGTALHWKQALKEMRECLPADISNKLRIRLVIRGSDFDLQPGRNSEDWVQLTKLYDGYSILVRPDQHILECFKFPAGHSGLLKVLREHLAWDVVAPIWDKVDSV</sequence>
<feature type="transmembrane region" description="Helical" evidence="5">
    <location>
        <begin position="15"/>
        <end position="36"/>
    </location>
</feature>
<comment type="cofactor">
    <cofactor evidence="1">
        <name>FAD</name>
        <dbReference type="ChEBI" id="CHEBI:57692"/>
    </cofactor>
</comment>
<dbReference type="Proteomes" id="UP000326268">
    <property type="component" value="Unassembled WGS sequence"/>
</dbReference>
<evidence type="ECO:0000256" key="2">
    <source>
        <dbReference type="ARBA" id="ARBA00022630"/>
    </source>
</evidence>